<dbReference type="SUPFAM" id="SSF51261">
    <property type="entry name" value="Duplicated hybrid motif"/>
    <property type="match status" value="1"/>
</dbReference>
<feature type="domain" description="M23ase beta-sheet core" evidence="2">
    <location>
        <begin position="212"/>
        <end position="306"/>
    </location>
</feature>
<comment type="caution">
    <text evidence="3">The sequence shown here is derived from an EMBL/GenBank/DDBJ whole genome shotgun (WGS) entry which is preliminary data.</text>
</comment>
<dbReference type="InterPro" id="IPR011055">
    <property type="entry name" value="Dup_hybrid_motif"/>
</dbReference>
<name>A0A432W2Z5_9GAMM</name>
<dbReference type="AlphaFoldDB" id="A0A432W2Z5"/>
<dbReference type="OrthoDB" id="9805070at2"/>
<feature type="coiled-coil region" evidence="1">
    <location>
        <begin position="66"/>
        <end position="93"/>
    </location>
</feature>
<dbReference type="PANTHER" id="PTHR21666:SF291">
    <property type="entry name" value="STAGE II SPORULATION PROTEIN Q"/>
    <property type="match status" value="1"/>
</dbReference>
<dbReference type="Pfam" id="PF01551">
    <property type="entry name" value="Peptidase_M23"/>
    <property type="match status" value="1"/>
</dbReference>
<dbReference type="Gene3D" id="2.70.70.10">
    <property type="entry name" value="Glucose Permease (Domain IIA)"/>
    <property type="match status" value="1"/>
</dbReference>
<evidence type="ECO:0000259" key="2">
    <source>
        <dbReference type="Pfam" id="PF01551"/>
    </source>
</evidence>
<accession>A0A432W2Z5</accession>
<evidence type="ECO:0000313" key="4">
    <source>
        <dbReference type="Proteomes" id="UP000288395"/>
    </source>
</evidence>
<dbReference type="EMBL" id="PIPJ01000001">
    <property type="protein sequence ID" value="RUO23533.1"/>
    <property type="molecule type" value="Genomic_DNA"/>
</dbReference>
<dbReference type="CDD" id="cd12797">
    <property type="entry name" value="M23_peptidase"/>
    <property type="match status" value="1"/>
</dbReference>
<reference evidence="4" key="1">
    <citation type="journal article" date="2018" name="Front. Microbiol.">
        <title>Genome-Based Analysis Reveals the Taxonomy and Diversity of the Family Idiomarinaceae.</title>
        <authorList>
            <person name="Liu Y."/>
            <person name="Lai Q."/>
            <person name="Shao Z."/>
        </authorList>
    </citation>
    <scope>NUCLEOTIDE SEQUENCE [LARGE SCALE GENOMIC DNA]</scope>
    <source>
        <strain evidence="4">GBPy7</strain>
    </source>
</reference>
<organism evidence="3 4">
    <name type="scientific">Aliidiomarina iranensis</name>
    <dbReference type="NCBI Taxonomy" id="1434071"/>
    <lineage>
        <taxon>Bacteria</taxon>
        <taxon>Pseudomonadati</taxon>
        <taxon>Pseudomonadota</taxon>
        <taxon>Gammaproteobacteria</taxon>
        <taxon>Alteromonadales</taxon>
        <taxon>Idiomarinaceae</taxon>
        <taxon>Aliidiomarina</taxon>
    </lineage>
</organism>
<protein>
    <recommendedName>
        <fullName evidence="2">M23ase beta-sheet core domain-containing protein</fullName>
    </recommendedName>
</protein>
<dbReference type="PANTHER" id="PTHR21666">
    <property type="entry name" value="PEPTIDASE-RELATED"/>
    <property type="match status" value="1"/>
</dbReference>
<dbReference type="Proteomes" id="UP000288395">
    <property type="component" value="Unassembled WGS sequence"/>
</dbReference>
<sequence>MSLAIIYRGKKIRMKLRFSQRRLLSLLGISLFLLIAYMQPWKGLSSNALVVQEKIEAEQRSLAMQAEAVQEVRTQAQRELTALTMKLGELQAQTMRLEALGQRLASEAQLDTGEFDFSQSLPIGGPDQSPYQSIDHNIAEWPVVTEHQLLSDIDLALEQISSRQKQLSLLESLMLNHHIEEERFIVGRPIQDGWLSSQYGVRKDPFHGNPSMHNGIDYAAPEGAPILATGAGIVTFAGHRSGYGKLVEIDHGAGLRTRYGHMRAINVQVGDVVTRGQTIAEVGNLGRSTGPHVHYEILENGKHVNPARYVLRQMPGE</sequence>
<evidence type="ECO:0000256" key="1">
    <source>
        <dbReference type="SAM" id="Coils"/>
    </source>
</evidence>
<dbReference type="GO" id="GO:0004222">
    <property type="term" value="F:metalloendopeptidase activity"/>
    <property type="evidence" value="ECO:0007669"/>
    <property type="project" value="TreeGrafter"/>
</dbReference>
<keyword evidence="4" id="KW-1185">Reference proteome</keyword>
<dbReference type="FunFam" id="2.70.70.10:FF:000006">
    <property type="entry name" value="M23 family peptidase"/>
    <property type="match status" value="1"/>
</dbReference>
<keyword evidence="1" id="KW-0175">Coiled coil</keyword>
<dbReference type="InterPro" id="IPR016047">
    <property type="entry name" value="M23ase_b-sheet_dom"/>
</dbReference>
<dbReference type="RefSeq" id="WP_126765260.1">
    <property type="nucleotide sequence ID" value="NZ_PIPJ01000001.1"/>
</dbReference>
<gene>
    <name evidence="3" type="ORF">CWE08_02485</name>
</gene>
<proteinExistence type="predicted"/>
<dbReference type="InterPro" id="IPR050570">
    <property type="entry name" value="Cell_wall_metabolism_enzyme"/>
</dbReference>
<evidence type="ECO:0000313" key="3">
    <source>
        <dbReference type="EMBL" id="RUO23533.1"/>
    </source>
</evidence>